<evidence type="ECO:0000313" key="2">
    <source>
        <dbReference type="Proteomes" id="UP000325081"/>
    </source>
</evidence>
<reference evidence="2" key="1">
    <citation type="journal article" date="2019" name="Curr. Biol.">
        <title>Genome Sequence of Striga asiatica Provides Insight into the Evolution of Plant Parasitism.</title>
        <authorList>
            <person name="Yoshida S."/>
            <person name="Kim S."/>
            <person name="Wafula E.K."/>
            <person name="Tanskanen J."/>
            <person name="Kim Y.M."/>
            <person name="Honaas L."/>
            <person name="Yang Z."/>
            <person name="Spallek T."/>
            <person name="Conn C.E."/>
            <person name="Ichihashi Y."/>
            <person name="Cheong K."/>
            <person name="Cui S."/>
            <person name="Der J.P."/>
            <person name="Gundlach H."/>
            <person name="Jiao Y."/>
            <person name="Hori C."/>
            <person name="Ishida J.K."/>
            <person name="Kasahara H."/>
            <person name="Kiba T."/>
            <person name="Kim M.S."/>
            <person name="Koo N."/>
            <person name="Laohavisit A."/>
            <person name="Lee Y.H."/>
            <person name="Lumba S."/>
            <person name="McCourt P."/>
            <person name="Mortimer J.C."/>
            <person name="Mutuku J.M."/>
            <person name="Nomura T."/>
            <person name="Sasaki-Sekimoto Y."/>
            <person name="Seto Y."/>
            <person name="Wang Y."/>
            <person name="Wakatake T."/>
            <person name="Sakakibara H."/>
            <person name="Demura T."/>
            <person name="Yamaguchi S."/>
            <person name="Yoneyama K."/>
            <person name="Manabe R.I."/>
            <person name="Nelson D.C."/>
            <person name="Schulman A.H."/>
            <person name="Timko M.P."/>
            <person name="dePamphilis C.W."/>
            <person name="Choi D."/>
            <person name="Shirasu K."/>
        </authorList>
    </citation>
    <scope>NUCLEOTIDE SEQUENCE [LARGE SCALE GENOMIC DNA]</scope>
    <source>
        <strain evidence="2">cv. UVA1</strain>
    </source>
</reference>
<feature type="non-terminal residue" evidence="1">
    <location>
        <position position="1"/>
    </location>
</feature>
<gene>
    <name evidence="1" type="ORF">STAS_18900</name>
</gene>
<dbReference type="EMBL" id="BKCP01006294">
    <property type="protein sequence ID" value="GER42134.1"/>
    <property type="molecule type" value="Genomic_DNA"/>
</dbReference>
<dbReference type="Proteomes" id="UP000325081">
    <property type="component" value="Unassembled WGS sequence"/>
</dbReference>
<organism evidence="1 2">
    <name type="scientific">Striga asiatica</name>
    <name type="common">Asiatic witchweed</name>
    <name type="synonym">Buchnera asiatica</name>
    <dbReference type="NCBI Taxonomy" id="4170"/>
    <lineage>
        <taxon>Eukaryota</taxon>
        <taxon>Viridiplantae</taxon>
        <taxon>Streptophyta</taxon>
        <taxon>Embryophyta</taxon>
        <taxon>Tracheophyta</taxon>
        <taxon>Spermatophyta</taxon>
        <taxon>Magnoliopsida</taxon>
        <taxon>eudicotyledons</taxon>
        <taxon>Gunneridae</taxon>
        <taxon>Pentapetalae</taxon>
        <taxon>asterids</taxon>
        <taxon>lamiids</taxon>
        <taxon>Lamiales</taxon>
        <taxon>Orobanchaceae</taxon>
        <taxon>Buchnereae</taxon>
        <taxon>Striga</taxon>
    </lineage>
</organism>
<evidence type="ECO:0000313" key="1">
    <source>
        <dbReference type="EMBL" id="GER42134.1"/>
    </source>
</evidence>
<dbReference type="AlphaFoldDB" id="A0A5A7QAR4"/>
<proteinExistence type="predicted"/>
<sequence length="107" mass="11983">KKTHLYVRSYGCLVRTTRLSQVSYSLHYEIIQPITIVSLPLSLEPHPFAITLMFLHLSTLDRRYKTPLNCGSLSIVRHLPGPCLRTPAFRAASSSGVHFCLGAPISY</sequence>
<keyword evidence="2" id="KW-1185">Reference proteome</keyword>
<protein>
    <submittedName>
        <fullName evidence="1">ZIP metal ion transporter family</fullName>
    </submittedName>
</protein>
<comment type="caution">
    <text evidence="1">The sequence shown here is derived from an EMBL/GenBank/DDBJ whole genome shotgun (WGS) entry which is preliminary data.</text>
</comment>
<accession>A0A5A7QAR4</accession>
<name>A0A5A7QAR4_STRAF</name>